<dbReference type="Gene3D" id="3.30.540.10">
    <property type="entry name" value="Fructose-1,6-Bisphosphatase, subunit A, domain 1"/>
    <property type="match status" value="1"/>
</dbReference>
<dbReference type="PANTHER" id="PTHR20854">
    <property type="entry name" value="INOSITOL MONOPHOSPHATASE"/>
    <property type="match status" value="1"/>
</dbReference>
<comment type="cofactor">
    <cofactor evidence="1">
        <name>Mg(2+)</name>
        <dbReference type="ChEBI" id="CHEBI:18420"/>
    </cofactor>
</comment>
<proteinExistence type="predicted"/>
<evidence type="ECO:0000313" key="2">
    <source>
        <dbReference type="EMBL" id="MCA9386007.1"/>
    </source>
</evidence>
<feature type="binding site" evidence="1">
    <location>
        <position position="79"/>
    </location>
    <ligand>
        <name>Mg(2+)</name>
        <dbReference type="ChEBI" id="CHEBI:18420"/>
        <label>1</label>
        <note>catalytic</note>
    </ligand>
</feature>
<reference evidence="2" key="1">
    <citation type="submission" date="2020-04" db="EMBL/GenBank/DDBJ databases">
        <authorList>
            <person name="Zhang T."/>
        </authorList>
    </citation>
    <scope>NUCLEOTIDE SEQUENCE</scope>
    <source>
        <strain evidence="2">HKST-UBA11</strain>
    </source>
</reference>
<gene>
    <name evidence="2" type="ORF">KC717_05155</name>
</gene>
<dbReference type="InterPro" id="IPR000760">
    <property type="entry name" value="Inositol_monophosphatase-like"/>
</dbReference>
<dbReference type="Pfam" id="PF00459">
    <property type="entry name" value="Inositol_P"/>
    <property type="match status" value="1"/>
</dbReference>
<organism evidence="2 3">
    <name type="scientific">Candidatus Dojkabacteria bacterium</name>
    <dbReference type="NCBI Taxonomy" id="2099670"/>
    <lineage>
        <taxon>Bacteria</taxon>
        <taxon>Candidatus Dojkabacteria</taxon>
    </lineage>
</organism>
<dbReference type="PANTHER" id="PTHR20854:SF4">
    <property type="entry name" value="INOSITOL-1-MONOPHOSPHATASE-RELATED"/>
    <property type="match status" value="1"/>
</dbReference>
<reference evidence="2" key="2">
    <citation type="journal article" date="2021" name="Microbiome">
        <title>Successional dynamics and alternative stable states in a saline activated sludge microbial community over 9 years.</title>
        <authorList>
            <person name="Wang Y."/>
            <person name="Ye J."/>
            <person name="Ju F."/>
            <person name="Liu L."/>
            <person name="Boyd J.A."/>
            <person name="Deng Y."/>
            <person name="Parks D.H."/>
            <person name="Jiang X."/>
            <person name="Yin X."/>
            <person name="Woodcroft B.J."/>
            <person name="Tyson G.W."/>
            <person name="Hugenholtz P."/>
            <person name="Polz M.F."/>
            <person name="Zhang T."/>
        </authorList>
    </citation>
    <scope>NUCLEOTIDE SEQUENCE</scope>
    <source>
        <strain evidence="2">HKST-UBA11</strain>
    </source>
</reference>
<dbReference type="GO" id="GO:0007165">
    <property type="term" value="P:signal transduction"/>
    <property type="evidence" value="ECO:0007669"/>
    <property type="project" value="TreeGrafter"/>
</dbReference>
<keyword evidence="1" id="KW-0479">Metal-binding</keyword>
<dbReference type="PRINTS" id="PR00377">
    <property type="entry name" value="IMPHPHTASES"/>
</dbReference>
<protein>
    <recommendedName>
        <fullName evidence="4">Inositol monophosphatase</fullName>
    </recommendedName>
</protein>
<feature type="binding site" evidence="1">
    <location>
        <position position="80"/>
    </location>
    <ligand>
        <name>Mg(2+)</name>
        <dbReference type="ChEBI" id="CHEBI:18420"/>
        <label>1</label>
        <note>catalytic</note>
    </ligand>
</feature>
<dbReference type="Gene3D" id="3.40.190.80">
    <property type="match status" value="1"/>
</dbReference>
<evidence type="ECO:0000256" key="1">
    <source>
        <dbReference type="PIRSR" id="PIRSR600760-2"/>
    </source>
</evidence>
<dbReference type="SUPFAM" id="SSF56655">
    <property type="entry name" value="Carbohydrate phosphatase"/>
    <property type="match status" value="1"/>
</dbReference>
<sequence length="257" mass="28929">MNDLKKFIEKETYYIGLKLKNFFDHEEVTSNSISEIKTKLTTNLIRTIKKQEIDVGFIEEYSSSEDYTKKKNNLHIHILDGSGNMLRGIPYFGTTITLSSRGSKGVEPIFSCMYLPNLGEMLTSEKGEGTKINGKNVNVSRIEAIENSFGSIAPTMDEYMSSVMSNLGEISQTSEFRLETEGTGLYNVRYLVNGNRDFWVFKHDPEVDYSYNLSIGAKLMIEEAGGKVTKLDGSEWHVGDSELLASNKLIHNYLVGI</sequence>
<dbReference type="AlphaFoldDB" id="A0A955RL53"/>
<evidence type="ECO:0000313" key="3">
    <source>
        <dbReference type="Proteomes" id="UP000754563"/>
    </source>
</evidence>
<name>A0A955RL53_9BACT</name>
<dbReference type="GO" id="GO:0006020">
    <property type="term" value="P:inositol metabolic process"/>
    <property type="evidence" value="ECO:0007669"/>
    <property type="project" value="TreeGrafter"/>
</dbReference>
<dbReference type="GO" id="GO:0046872">
    <property type="term" value="F:metal ion binding"/>
    <property type="evidence" value="ECO:0007669"/>
    <property type="project" value="UniProtKB-KW"/>
</dbReference>
<dbReference type="EMBL" id="JAGQLH010000067">
    <property type="protein sequence ID" value="MCA9386007.1"/>
    <property type="molecule type" value="Genomic_DNA"/>
</dbReference>
<dbReference type="Proteomes" id="UP000754563">
    <property type="component" value="Unassembled WGS sequence"/>
</dbReference>
<comment type="caution">
    <text evidence="2">The sequence shown here is derived from an EMBL/GenBank/DDBJ whole genome shotgun (WGS) entry which is preliminary data.</text>
</comment>
<accession>A0A955RL53</accession>
<keyword evidence="1" id="KW-0460">Magnesium</keyword>
<evidence type="ECO:0008006" key="4">
    <source>
        <dbReference type="Google" id="ProtNLM"/>
    </source>
</evidence>
<dbReference type="GO" id="GO:0008934">
    <property type="term" value="F:inositol monophosphate 1-phosphatase activity"/>
    <property type="evidence" value="ECO:0007669"/>
    <property type="project" value="TreeGrafter"/>
</dbReference>